<name>A0A060T6U6_BLAAD</name>
<protein>
    <submittedName>
        <fullName evidence="1">ARAD1C16456p</fullName>
    </submittedName>
</protein>
<reference evidence="1" key="1">
    <citation type="submission" date="2014-02" db="EMBL/GenBank/DDBJ databases">
        <authorList>
            <person name="Genoscope - CEA"/>
        </authorList>
    </citation>
    <scope>NUCLEOTIDE SEQUENCE</scope>
    <source>
        <strain evidence="1">LS3</strain>
    </source>
</reference>
<accession>A0A060T6U6</accession>
<gene>
    <name evidence="1" type="ORF">GNLVRS02_ARAD1C16456g</name>
</gene>
<organism evidence="1">
    <name type="scientific">Blastobotrys adeninivorans</name>
    <name type="common">Yeast</name>
    <name type="synonym">Arxula adeninivorans</name>
    <dbReference type="NCBI Taxonomy" id="409370"/>
    <lineage>
        <taxon>Eukaryota</taxon>
        <taxon>Fungi</taxon>
        <taxon>Dikarya</taxon>
        <taxon>Ascomycota</taxon>
        <taxon>Saccharomycotina</taxon>
        <taxon>Dipodascomycetes</taxon>
        <taxon>Dipodascales</taxon>
        <taxon>Trichomonascaceae</taxon>
        <taxon>Blastobotrys</taxon>
    </lineage>
</organism>
<reference evidence="1" key="2">
    <citation type="submission" date="2014-06" db="EMBL/GenBank/DDBJ databases">
        <title>The complete genome of Blastobotrys (Arxula) adeninivorans LS3 - a yeast of biotechnological interest.</title>
        <authorList>
            <person name="Kunze G."/>
            <person name="Gaillardin C."/>
            <person name="Czernicka M."/>
            <person name="Durrens P."/>
            <person name="Martin T."/>
            <person name="Boer E."/>
            <person name="Gabaldon T."/>
            <person name="Cruz J."/>
            <person name="Talla E."/>
            <person name="Marck C."/>
            <person name="Goffeau A."/>
            <person name="Barbe V."/>
            <person name="Baret P."/>
            <person name="Baronian K."/>
            <person name="Beier S."/>
            <person name="Bleykasten C."/>
            <person name="Bode R."/>
            <person name="Casaregola S."/>
            <person name="Despons L."/>
            <person name="Fairhead C."/>
            <person name="Giersberg M."/>
            <person name="Gierski P."/>
            <person name="Hahnel U."/>
            <person name="Hartmann A."/>
            <person name="Jankowska D."/>
            <person name="Jubin C."/>
            <person name="Jung P."/>
            <person name="Lafontaine I."/>
            <person name="Leh-Louis V."/>
            <person name="Lemaire M."/>
            <person name="Marcet-Houben M."/>
            <person name="Mascher M."/>
            <person name="Morel G."/>
            <person name="Richard G.-F."/>
            <person name="Riechen J."/>
            <person name="Sacerdot C."/>
            <person name="Sarkar A."/>
            <person name="Savel G."/>
            <person name="Schacherer J."/>
            <person name="Sherman D."/>
            <person name="Straub M.-L."/>
            <person name="Stein N."/>
            <person name="Thierry A."/>
            <person name="Trautwein-Schult A."/>
            <person name="Westhof E."/>
            <person name="Worch S."/>
            <person name="Dujon B."/>
            <person name="Souciet J.-L."/>
            <person name="Wincker P."/>
            <person name="Scholz U."/>
            <person name="Neuveglise N."/>
        </authorList>
    </citation>
    <scope>NUCLEOTIDE SEQUENCE</scope>
    <source>
        <strain evidence="1">LS3</strain>
    </source>
</reference>
<dbReference type="AlphaFoldDB" id="A0A060T6U6"/>
<evidence type="ECO:0000313" key="1">
    <source>
        <dbReference type="EMBL" id="CDP34612.1"/>
    </source>
</evidence>
<dbReference type="EMBL" id="HG937693">
    <property type="protein sequence ID" value="CDP34612.1"/>
    <property type="molecule type" value="Genomic_DNA"/>
</dbReference>
<proteinExistence type="predicted"/>
<sequence length="376" mass="43857">MSKYSIGEFELSKWSLNLRAIKRLRFMFLEPGQTEYFTDLMSIVNSKEECLRIAKSMIFFLLVLNQDQYQRNEGLSFFLTANIRALQEMGYNDLSEVEANKGSCLSLFCRLGIDRTLWSSPVILRAELQEYLRLASQDSSAPNPLVHKMKNMTDEELVKAQNIFREQSILGFLLNDRIDPDKIVNAAYSITSRLSRRPDLVVDAQLVREYLSLHWRQLQPLHALFFGHAQITQPILLGALLYLEMTNPRSAMYTVESLQLKLMYPGLYEFFYLIMDCTHITLSKKARKKMRTRGFHDYWGPRERQTNEDGLEDIKSLSDQEFRRTIYVPTPLDTDPRDRLYKLILSNTKIVRRFDNISEALSRRAAEMRAADTNDS</sequence>